<dbReference type="InParanoid" id="A0A409XJW8"/>
<reference evidence="3 4" key="1">
    <citation type="journal article" date="2018" name="Evol. Lett.">
        <title>Horizontal gene cluster transfer increased hallucinogenic mushroom diversity.</title>
        <authorList>
            <person name="Reynolds H.T."/>
            <person name="Vijayakumar V."/>
            <person name="Gluck-Thaler E."/>
            <person name="Korotkin H.B."/>
            <person name="Matheny P.B."/>
            <person name="Slot J.C."/>
        </authorList>
    </citation>
    <scope>NUCLEOTIDE SEQUENCE [LARGE SCALE GENOMIC DNA]</scope>
    <source>
        <strain evidence="3 4">2631</strain>
    </source>
</reference>
<dbReference type="Pfam" id="PF00069">
    <property type="entry name" value="Pkinase"/>
    <property type="match status" value="1"/>
</dbReference>
<dbReference type="GO" id="GO:0004674">
    <property type="term" value="F:protein serine/threonine kinase activity"/>
    <property type="evidence" value="ECO:0007669"/>
    <property type="project" value="TreeGrafter"/>
</dbReference>
<dbReference type="InterPro" id="IPR000719">
    <property type="entry name" value="Prot_kinase_dom"/>
</dbReference>
<comment type="caution">
    <text evidence="3">The sequence shown here is derived from an EMBL/GenBank/DDBJ whole genome shotgun (WGS) entry which is preliminary data.</text>
</comment>
<dbReference type="OrthoDB" id="5979581at2759"/>
<dbReference type="AlphaFoldDB" id="A0A409XJW8"/>
<evidence type="ECO:0000259" key="2">
    <source>
        <dbReference type="PROSITE" id="PS50011"/>
    </source>
</evidence>
<dbReference type="Gene3D" id="3.30.200.20">
    <property type="entry name" value="Phosphorylase Kinase, domain 1"/>
    <property type="match status" value="1"/>
</dbReference>
<evidence type="ECO:0000313" key="4">
    <source>
        <dbReference type="Proteomes" id="UP000283269"/>
    </source>
</evidence>
<proteinExistence type="predicted"/>
<accession>A0A409XJW8</accession>
<dbReference type="PANTHER" id="PTHR44167">
    <property type="entry name" value="OVARIAN-SPECIFIC SERINE/THREONINE-PROTEIN KINASE LOK-RELATED"/>
    <property type="match status" value="1"/>
</dbReference>
<sequence length="372" mass="41196">MSFPEEPLDLSPTSGGPGYFAATIHQKLNNDKYEIIRKLGYGPRSSTWLIWREYDDVYFSVKIYTVAASEHAKEVELSILQSVKRLDPNLPLSRLQDSFWEKGYHGSHFCIVTNPLSTTVEDLRLEEEAQRLPVHVVQRIVYSAALALEGLHSAGIMHGAVNAGNVYFSTPTQAESLRPQLESEDEPSSTKIGNFDTVTSQPIKHSLRGWRHKKAIVSEWPLYLANLGHAQQSTFKPEPTGDYVSAPETLSQNASCSPQTDIWQLGCLVQLYHFSCDKPLQTLKLLTGSNPPFISEADTPSRLAAIHAAIDDEDTKSIESALSGALHKDDVAAAAAFIKDCLRVDPSKRLTVKETLRHGWLSKANVCSCGYC</sequence>
<dbReference type="EMBL" id="NHYD01001492">
    <property type="protein sequence ID" value="PPQ91038.1"/>
    <property type="molecule type" value="Genomic_DNA"/>
</dbReference>
<dbReference type="GO" id="GO:0044773">
    <property type="term" value="P:mitotic DNA damage checkpoint signaling"/>
    <property type="evidence" value="ECO:0007669"/>
    <property type="project" value="TreeGrafter"/>
</dbReference>
<dbReference type="SUPFAM" id="SSF56112">
    <property type="entry name" value="Protein kinase-like (PK-like)"/>
    <property type="match status" value="1"/>
</dbReference>
<dbReference type="SMART" id="SM00220">
    <property type="entry name" value="S_TKc"/>
    <property type="match status" value="1"/>
</dbReference>
<feature type="region of interest" description="Disordered" evidence="1">
    <location>
        <begin position="174"/>
        <end position="195"/>
    </location>
</feature>
<feature type="domain" description="Protein kinase" evidence="2">
    <location>
        <begin position="33"/>
        <end position="361"/>
    </location>
</feature>
<dbReference type="GO" id="GO:0005524">
    <property type="term" value="F:ATP binding"/>
    <property type="evidence" value="ECO:0007669"/>
    <property type="project" value="InterPro"/>
</dbReference>
<evidence type="ECO:0000313" key="3">
    <source>
        <dbReference type="EMBL" id="PPQ91038.1"/>
    </source>
</evidence>
<dbReference type="GO" id="GO:0005737">
    <property type="term" value="C:cytoplasm"/>
    <property type="evidence" value="ECO:0007669"/>
    <property type="project" value="TreeGrafter"/>
</dbReference>
<name>A0A409XJW8_PSICY</name>
<dbReference type="PANTHER" id="PTHR44167:SF18">
    <property type="entry name" value="PROTEIN KINASE DOMAIN-CONTAINING PROTEIN"/>
    <property type="match status" value="1"/>
</dbReference>
<dbReference type="Gene3D" id="1.10.510.10">
    <property type="entry name" value="Transferase(Phosphotransferase) domain 1"/>
    <property type="match status" value="2"/>
</dbReference>
<evidence type="ECO:0000256" key="1">
    <source>
        <dbReference type="SAM" id="MobiDB-lite"/>
    </source>
</evidence>
<gene>
    <name evidence="3" type="ORF">CVT25_013963</name>
</gene>
<organism evidence="3 4">
    <name type="scientific">Psilocybe cyanescens</name>
    <dbReference type="NCBI Taxonomy" id="93625"/>
    <lineage>
        <taxon>Eukaryota</taxon>
        <taxon>Fungi</taxon>
        <taxon>Dikarya</taxon>
        <taxon>Basidiomycota</taxon>
        <taxon>Agaricomycotina</taxon>
        <taxon>Agaricomycetes</taxon>
        <taxon>Agaricomycetidae</taxon>
        <taxon>Agaricales</taxon>
        <taxon>Agaricineae</taxon>
        <taxon>Strophariaceae</taxon>
        <taxon>Psilocybe</taxon>
    </lineage>
</organism>
<protein>
    <recommendedName>
        <fullName evidence="2">Protein kinase domain-containing protein</fullName>
    </recommendedName>
</protein>
<keyword evidence="4" id="KW-1185">Reference proteome</keyword>
<dbReference type="GO" id="GO:0005634">
    <property type="term" value="C:nucleus"/>
    <property type="evidence" value="ECO:0007669"/>
    <property type="project" value="TreeGrafter"/>
</dbReference>
<dbReference type="Proteomes" id="UP000283269">
    <property type="component" value="Unassembled WGS sequence"/>
</dbReference>
<dbReference type="STRING" id="93625.A0A409XJW8"/>
<dbReference type="PROSITE" id="PS50011">
    <property type="entry name" value="PROTEIN_KINASE_DOM"/>
    <property type="match status" value="1"/>
</dbReference>
<dbReference type="InterPro" id="IPR011009">
    <property type="entry name" value="Kinase-like_dom_sf"/>
</dbReference>